<gene>
    <name evidence="2" type="ORF">U6N30_13500</name>
</gene>
<organism evidence="2 3">
    <name type="scientific">Blastococcus brunescens</name>
    <dbReference type="NCBI Taxonomy" id="1564165"/>
    <lineage>
        <taxon>Bacteria</taxon>
        <taxon>Bacillati</taxon>
        <taxon>Actinomycetota</taxon>
        <taxon>Actinomycetes</taxon>
        <taxon>Geodermatophilales</taxon>
        <taxon>Geodermatophilaceae</taxon>
        <taxon>Blastococcus</taxon>
    </lineage>
</organism>
<protein>
    <recommendedName>
        <fullName evidence="4">DUF305 domain-containing protein</fullName>
    </recommendedName>
</protein>
<accession>A0ABZ1BAU2</accession>
<sequence length="101" mass="10355">MNGACLGAFNAAEDAYGTMDELGQAAAALDAAQLDELVRRLQPLQRQLEADLAACRVTAIDDPPAEGSTPGTGSPPRSSATPTPRTDARGDLPLSRPPSPA</sequence>
<keyword evidence="3" id="KW-1185">Reference proteome</keyword>
<evidence type="ECO:0000313" key="2">
    <source>
        <dbReference type="EMBL" id="WRL66355.1"/>
    </source>
</evidence>
<dbReference type="EMBL" id="CP141261">
    <property type="protein sequence ID" value="WRL66355.1"/>
    <property type="molecule type" value="Genomic_DNA"/>
</dbReference>
<reference evidence="2 3" key="1">
    <citation type="submission" date="2023-12" db="EMBL/GenBank/DDBJ databases">
        <title>Blastococcus brunescens sp. nov., an actonobacterium isolated from sandstone collected in sahara desert.</title>
        <authorList>
            <person name="Gtari M."/>
            <person name="Ghodhbane F."/>
        </authorList>
    </citation>
    <scope>NUCLEOTIDE SEQUENCE [LARGE SCALE GENOMIC DNA]</scope>
    <source>
        <strain evidence="2 3">BMG 8361</strain>
    </source>
</reference>
<evidence type="ECO:0000256" key="1">
    <source>
        <dbReference type="SAM" id="MobiDB-lite"/>
    </source>
</evidence>
<feature type="compositionally biased region" description="Low complexity" evidence="1">
    <location>
        <begin position="65"/>
        <end position="85"/>
    </location>
</feature>
<evidence type="ECO:0008006" key="4">
    <source>
        <dbReference type="Google" id="ProtNLM"/>
    </source>
</evidence>
<feature type="region of interest" description="Disordered" evidence="1">
    <location>
        <begin position="59"/>
        <end position="101"/>
    </location>
</feature>
<proteinExistence type="predicted"/>
<dbReference type="Proteomes" id="UP001324287">
    <property type="component" value="Chromosome"/>
</dbReference>
<evidence type="ECO:0000313" key="3">
    <source>
        <dbReference type="Proteomes" id="UP001324287"/>
    </source>
</evidence>
<name>A0ABZ1BAU2_9ACTN</name>
<dbReference type="RefSeq" id="WP_324277669.1">
    <property type="nucleotide sequence ID" value="NZ_CP141261.1"/>
</dbReference>